<evidence type="ECO:0000256" key="3">
    <source>
        <dbReference type="ARBA" id="ARBA00008663"/>
    </source>
</evidence>
<dbReference type="Pfam" id="PF02887">
    <property type="entry name" value="PK_C"/>
    <property type="match status" value="1"/>
</dbReference>
<keyword evidence="12 17" id="KW-0670">Pyruvate</keyword>
<dbReference type="InterPro" id="IPR015813">
    <property type="entry name" value="Pyrv/PenolPyrv_kinase-like_dom"/>
</dbReference>
<sequence>MKKRAKIICTIGPACNSDEMLEALMKNGMNIARLNFSHGSHESHLDNMERIRKISRRLNIPIAILMDLQGPKIRIGTFADGPVRVKAGELFTITTDDIPGDQYKVSTTYKNLPNDVKPDDNILINDGLIQMKVQKTTATDVFCEVVIGGILYDRKGINLPGVEISEASLTEKDLRDLQFGLEHGVDYVALSFVREAADIRDIKERMGSRAVPVVAKIEKPEAVENIDAIIAETDAVMVARGDLGVEISAQKVPVVQKMIIEKCQLAGLPVITATQMLDSMMANPVPTRAEASDVANAIFDGSDAVMLSGETAFGKYPLESVSMMSHIILEAEKGGYFRINRESVSGRRPMSASRSICHVANVSADDIGANAIVVFTESGFTGRVMSKNRPHVPILALTSHTASYRRMALYWGVEPSLIEKKVDLDTDIAGFEKHLKKAGLVKSGDKLIIVAGSSIEEGATNMMRIHRVL</sequence>
<dbReference type="InterPro" id="IPR015793">
    <property type="entry name" value="Pyrv_Knase_brl"/>
</dbReference>
<accession>A0A7V1PV25</accession>
<keyword evidence="7" id="KW-0547">Nucleotide-binding</keyword>
<dbReference type="InterPro" id="IPR015795">
    <property type="entry name" value="Pyrv_Knase_C"/>
</dbReference>
<feature type="domain" description="Pyruvate kinase C-terminal" evidence="16">
    <location>
        <begin position="355"/>
        <end position="466"/>
    </location>
</feature>
<evidence type="ECO:0000256" key="2">
    <source>
        <dbReference type="ARBA" id="ARBA00004997"/>
    </source>
</evidence>
<proteinExistence type="inferred from homology"/>
<dbReference type="PROSITE" id="PS00110">
    <property type="entry name" value="PYRUVATE_KINASE"/>
    <property type="match status" value="1"/>
</dbReference>
<keyword evidence="10 14" id="KW-0460">Magnesium</keyword>
<dbReference type="PRINTS" id="PR01050">
    <property type="entry name" value="PYRUVTKNASE"/>
</dbReference>
<comment type="cofactor">
    <cofactor evidence="1">
        <name>K(+)</name>
        <dbReference type="ChEBI" id="CHEBI:29103"/>
    </cofactor>
</comment>
<dbReference type="InterPro" id="IPR040442">
    <property type="entry name" value="Pyrv_kinase-like_dom_sf"/>
</dbReference>
<dbReference type="PANTHER" id="PTHR11817">
    <property type="entry name" value="PYRUVATE KINASE"/>
    <property type="match status" value="1"/>
</dbReference>
<dbReference type="EMBL" id="DRLD01000266">
    <property type="protein sequence ID" value="HED10947.1"/>
    <property type="molecule type" value="Genomic_DNA"/>
</dbReference>
<reference evidence="17" key="1">
    <citation type="journal article" date="2020" name="mSystems">
        <title>Genome- and Community-Level Interaction Insights into Carbon Utilization and Element Cycling Functions of Hydrothermarchaeota in Hydrothermal Sediment.</title>
        <authorList>
            <person name="Zhou Z."/>
            <person name="Liu Y."/>
            <person name="Xu W."/>
            <person name="Pan J."/>
            <person name="Luo Z.H."/>
            <person name="Li M."/>
        </authorList>
    </citation>
    <scope>NUCLEOTIDE SEQUENCE [LARGE SCALE GENOMIC DNA]</scope>
    <source>
        <strain evidence="17">HyVt-456</strain>
    </source>
</reference>
<evidence type="ECO:0000256" key="12">
    <source>
        <dbReference type="ARBA" id="ARBA00023317"/>
    </source>
</evidence>
<dbReference type="NCBIfam" id="TIGR01064">
    <property type="entry name" value="pyruv_kin"/>
    <property type="match status" value="1"/>
</dbReference>
<dbReference type="Gene3D" id="3.40.1380.20">
    <property type="entry name" value="Pyruvate kinase, C-terminal domain"/>
    <property type="match status" value="1"/>
</dbReference>
<keyword evidence="9" id="KW-0067">ATP-binding</keyword>
<dbReference type="Proteomes" id="UP000886005">
    <property type="component" value="Unassembled WGS sequence"/>
</dbReference>
<dbReference type="SUPFAM" id="SSF51621">
    <property type="entry name" value="Phosphoenolpyruvate/pyruvate domain"/>
    <property type="match status" value="1"/>
</dbReference>
<protein>
    <recommendedName>
        <fullName evidence="4 13">Pyruvate kinase</fullName>
        <ecNumber evidence="4 13">2.7.1.40</ecNumber>
    </recommendedName>
</protein>
<keyword evidence="11 14" id="KW-0324">Glycolysis</keyword>
<name>A0A7V1PV25_CALAY</name>
<evidence type="ECO:0000256" key="13">
    <source>
        <dbReference type="NCBIfam" id="TIGR01064"/>
    </source>
</evidence>
<dbReference type="InterPro" id="IPR018209">
    <property type="entry name" value="Pyrv_Knase_AS"/>
</dbReference>
<evidence type="ECO:0000256" key="9">
    <source>
        <dbReference type="ARBA" id="ARBA00022840"/>
    </source>
</evidence>
<gene>
    <name evidence="17" type="primary">pyk</name>
    <name evidence="17" type="ORF">ENJ10_09685</name>
</gene>
<dbReference type="UniPathway" id="UPA00109">
    <property type="reaction ID" value="UER00188"/>
</dbReference>
<dbReference type="InterPro" id="IPR001697">
    <property type="entry name" value="Pyr_Knase"/>
</dbReference>
<evidence type="ECO:0000256" key="4">
    <source>
        <dbReference type="ARBA" id="ARBA00012142"/>
    </source>
</evidence>
<keyword evidence="5 14" id="KW-0808">Transferase</keyword>
<evidence type="ECO:0000256" key="1">
    <source>
        <dbReference type="ARBA" id="ARBA00001958"/>
    </source>
</evidence>
<dbReference type="InterPro" id="IPR015806">
    <property type="entry name" value="Pyrv_Knase_insert_dom_sf"/>
</dbReference>
<dbReference type="NCBIfam" id="NF004978">
    <property type="entry name" value="PRK06354.1"/>
    <property type="match status" value="1"/>
</dbReference>
<dbReference type="NCBIfam" id="NF004491">
    <property type="entry name" value="PRK05826.1"/>
    <property type="match status" value="1"/>
</dbReference>
<dbReference type="Pfam" id="PF00224">
    <property type="entry name" value="PK"/>
    <property type="match status" value="1"/>
</dbReference>
<keyword evidence="8 14" id="KW-0418">Kinase</keyword>
<dbReference type="AlphaFoldDB" id="A0A7V1PV25"/>
<dbReference type="GO" id="GO:0004743">
    <property type="term" value="F:pyruvate kinase activity"/>
    <property type="evidence" value="ECO:0007669"/>
    <property type="project" value="UniProtKB-UniRule"/>
</dbReference>
<organism evidence="17">
    <name type="scientific">Caldithrix abyssi</name>
    <dbReference type="NCBI Taxonomy" id="187145"/>
    <lineage>
        <taxon>Bacteria</taxon>
        <taxon>Pseudomonadati</taxon>
        <taxon>Calditrichota</taxon>
        <taxon>Calditrichia</taxon>
        <taxon>Calditrichales</taxon>
        <taxon>Calditrichaceae</taxon>
        <taxon>Caldithrix</taxon>
    </lineage>
</organism>
<dbReference type="Gene3D" id="3.20.20.60">
    <property type="entry name" value="Phosphoenolpyruvate-binding domains"/>
    <property type="match status" value="1"/>
</dbReference>
<dbReference type="Gene3D" id="2.40.33.10">
    <property type="entry name" value="PK beta-barrel domain-like"/>
    <property type="match status" value="1"/>
</dbReference>
<dbReference type="InterPro" id="IPR011037">
    <property type="entry name" value="Pyrv_Knase-like_insert_dom_sf"/>
</dbReference>
<comment type="pathway">
    <text evidence="2 14">Carbohydrate degradation; glycolysis; pyruvate from D-glyceraldehyde 3-phosphate: step 5/5.</text>
</comment>
<dbReference type="SUPFAM" id="SSF50800">
    <property type="entry name" value="PK beta-barrel domain-like"/>
    <property type="match status" value="1"/>
</dbReference>
<evidence type="ECO:0000256" key="14">
    <source>
        <dbReference type="RuleBase" id="RU000504"/>
    </source>
</evidence>
<evidence type="ECO:0000259" key="16">
    <source>
        <dbReference type="Pfam" id="PF02887"/>
    </source>
</evidence>
<dbReference type="EC" id="2.7.1.40" evidence="4 13"/>
<evidence type="ECO:0000256" key="6">
    <source>
        <dbReference type="ARBA" id="ARBA00022723"/>
    </source>
</evidence>
<evidence type="ECO:0000256" key="8">
    <source>
        <dbReference type="ARBA" id="ARBA00022777"/>
    </source>
</evidence>
<dbReference type="GO" id="GO:0000287">
    <property type="term" value="F:magnesium ion binding"/>
    <property type="evidence" value="ECO:0007669"/>
    <property type="project" value="UniProtKB-UniRule"/>
</dbReference>
<comment type="caution">
    <text evidence="17">The sequence shown here is derived from an EMBL/GenBank/DDBJ whole genome shotgun (WGS) entry which is preliminary data.</text>
</comment>
<comment type="catalytic activity">
    <reaction evidence="14">
        <text>pyruvate + ATP = phosphoenolpyruvate + ADP + H(+)</text>
        <dbReference type="Rhea" id="RHEA:18157"/>
        <dbReference type="ChEBI" id="CHEBI:15361"/>
        <dbReference type="ChEBI" id="CHEBI:15378"/>
        <dbReference type="ChEBI" id="CHEBI:30616"/>
        <dbReference type="ChEBI" id="CHEBI:58702"/>
        <dbReference type="ChEBI" id="CHEBI:456216"/>
        <dbReference type="EC" id="2.7.1.40"/>
    </reaction>
</comment>
<evidence type="ECO:0000256" key="11">
    <source>
        <dbReference type="ARBA" id="ARBA00023152"/>
    </source>
</evidence>
<evidence type="ECO:0000256" key="10">
    <source>
        <dbReference type="ARBA" id="ARBA00022842"/>
    </source>
</evidence>
<dbReference type="GO" id="GO:0016301">
    <property type="term" value="F:kinase activity"/>
    <property type="evidence" value="ECO:0007669"/>
    <property type="project" value="UniProtKB-KW"/>
</dbReference>
<dbReference type="InterPro" id="IPR036918">
    <property type="entry name" value="Pyrv_Knase_C_sf"/>
</dbReference>
<comment type="similarity">
    <text evidence="3 14">Belongs to the pyruvate kinase family.</text>
</comment>
<evidence type="ECO:0000256" key="5">
    <source>
        <dbReference type="ARBA" id="ARBA00022679"/>
    </source>
</evidence>
<feature type="domain" description="Pyruvate kinase barrel" evidence="15">
    <location>
        <begin position="3"/>
        <end position="321"/>
    </location>
</feature>
<dbReference type="FunFam" id="2.40.33.10:FF:000001">
    <property type="entry name" value="Pyruvate kinase"/>
    <property type="match status" value="1"/>
</dbReference>
<dbReference type="SUPFAM" id="SSF52935">
    <property type="entry name" value="PK C-terminal domain-like"/>
    <property type="match status" value="1"/>
</dbReference>
<evidence type="ECO:0000256" key="7">
    <source>
        <dbReference type="ARBA" id="ARBA00022741"/>
    </source>
</evidence>
<evidence type="ECO:0000259" key="15">
    <source>
        <dbReference type="Pfam" id="PF00224"/>
    </source>
</evidence>
<dbReference type="GO" id="GO:0030955">
    <property type="term" value="F:potassium ion binding"/>
    <property type="evidence" value="ECO:0007669"/>
    <property type="project" value="UniProtKB-UniRule"/>
</dbReference>
<dbReference type="GO" id="GO:0005524">
    <property type="term" value="F:ATP binding"/>
    <property type="evidence" value="ECO:0007669"/>
    <property type="project" value="UniProtKB-KW"/>
</dbReference>
<keyword evidence="6" id="KW-0479">Metal-binding</keyword>
<evidence type="ECO:0000313" key="17">
    <source>
        <dbReference type="EMBL" id="HED10947.1"/>
    </source>
</evidence>